<dbReference type="EMBL" id="VXIT01000002">
    <property type="protein sequence ID" value="KAA6414446.1"/>
    <property type="molecule type" value="Genomic_DNA"/>
</dbReference>
<feature type="region of interest" description="Disordered" evidence="1">
    <location>
        <begin position="63"/>
        <end position="123"/>
    </location>
</feature>
<protein>
    <submittedName>
        <fullName evidence="2">Uncharacterized protein</fullName>
    </submittedName>
</protein>
<accession>A0A5M8Q0E0</accession>
<reference evidence="2 3" key="1">
    <citation type="submission" date="2019-09" db="EMBL/GenBank/DDBJ databases">
        <title>The hologenome of the rock-dwelling lichen Lasallia pustulata.</title>
        <authorList>
            <person name="Greshake Tzovaras B."/>
            <person name="Segers F."/>
            <person name="Bicker A."/>
            <person name="Dal Grande F."/>
            <person name="Otte J."/>
            <person name="Hankeln T."/>
            <person name="Schmitt I."/>
            <person name="Ebersberger I."/>
        </authorList>
    </citation>
    <scope>NUCLEOTIDE SEQUENCE [LARGE SCALE GENOMIC DNA]</scope>
    <source>
        <strain evidence="2">A1-1</strain>
    </source>
</reference>
<proteinExistence type="predicted"/>
<feature type="compositionally biased region" description="Polar residues" evidence="1">
    <location>
        <begin position="89"/>
        <end position="102"/>
    </location>
</feature>
<gene>
    <name evidence="2" type="ORF">FRX48_01195</name>
</gene>
<dbReference type="Proteomes" id="UP000324767">
    <property type="component" value="Unassembled WGS sequence"/>
</dbReference>
<name>A0A5M8Q0E0_9LECA</name>
<dbReference type="AlphaFoldDB" id="A0A5M8Q0E0"/>
<organism evidence="2 3">
    <name type="scientific">Lasallia pustulata</name>
    <dbReference type="NCBI Taxonomy" id="136370"/>
    <lineage>
        <taxon>Eukaryota</taxon>
        <taxon>Fungi</taxon>
        <taxon>Dikarya</taxon>
        <taxon>Ascomycota</taxon>
        <taxon>Pezizomycotina</taxon>
        <taxon>Lecanoromycetes</taxon>
        <taxon>OSLEUM clade</taxon>
        <taxon>Umbilicariomycetidae</taxon>
        <taxon>Umbilicariales</taxon>
        <taxon>Umbilicariaceae</taxon>
        <taxon>Lasallia</taxon>
    </lineage>
</organism>
<dbReference type="OrthoDB" id="506431at2759"/>
<evidence type="ECO:0000313" key="3">
    <source>
        <dbReference type="Proteomes" id="UP000324767"/>
    </source>
</evidence>
<evidence type="ECO:0000313" key="2">
    <source>
        <dbReference type="EMBL" id="KAA6414446.1"/>
    </source>
</evidence>
<evidence type="ECO:0000256" key="1">
    <source>
        <dbReference type="SAM" id="MobiDB-lite"/>
    </source>
</evidence>
<comment type="caution">
    <text evidence="2">The sequence shown here is derived from an EMBL/GenBank/DDBJ whole genome shotgun (WGS) entry which is preliminary data.</text>
</comment>
<sequence length="250" mass="28118">MAWFWRGFQSAVFYYVSCAPCSKLAHQRKRHKEAQRAKANALNDTEESELYCNPTPFSTSKYWRDEIMLGPGPPPKKERKSGNRRDLNSAGQNISNESSTVGVPSEELLEGTEGRTSGEGWNRKRYQREDELLWGLDGPEDDLGQRPRFSRTLTTRSGGHYYVARNPAVNDLHPPIVSSAPAHRRETKWMLQPPPSAKVMEGKEKANRSRSGSGGSNGSSKRNVDSMSLGRQIGERLNGLQPPTQPHQRR</sequence>
<feature type="region of interest" description="Disordered" evidence="1">
    <location>
        <begin position="178"/>
        <end position="250"/>
    </location>
</feature>